<keyword evidence="2 4" id="KW-0238">DNA-binding</keyword>
<reference evidence="6 7" key="1">
    <citation type="submission" date="2018-07" db="EMBL/GenBank/DDBJ databases">
        <title>Desertimonas flava gen. nov. sp. nov.</title>
        <authorList>
            <person name="Liu S."/>
        </authorList>
    </citation>
    <scope>NUCLEOTIDE SEQUENCE [LARGE SCALE GENOMIC DNA]</scope>
    <source>
        <strain evidence="6 7">16Sb5-5</strain>
    </source>
</reference>
<dbReference type="Gene3D" id="1.10.10.60">
    <property type="entry name" value="Homeodomain-like"/>
    <property type="match status" value="1"/>
</dbReference>
<protein>
    <submittedName>
        <fullName evidence="6">TetR/AcrR family transcriptional regulator</fullName>
    </submittedName>
</protein>
<gene>
    <name evidence="6" type="ORF">DT076_09245</name>
</gene>
<evidence type="ECO:0000256" key="2">
    <source>
        <dbReference type="ARBA" id="ARBA00023125"/>
    </source>
</evidence>
<evidence type="ECO:0000259" key="5">
    <source>
        <dbReference type="PROSITE" id="PS50977"/>
    </source>
</evidence>
<sequence>MGVVEQVKRGRPRAFDADEALEQALVVFWEHGYEGASLALLTEAMGISRKSMYAAFGNKEELFLKVLQRYEAGPGAYVREAVRAPTARAVARAYLEGAVRAGTQPGRPAGCLGVRAALSVGVTGQTVQAIMTTWRAESQAGLRDRFRRAVDEGDLPADADPEVIARYLTTVADGVSVQATGGASPAALQHVVEVALRHWPPA</sequence>
<dbReference type="RefSeq" id="WP_114126397.1">
    <property type="nucleotide sequence ID" value="NZ_QOUI01000005.1"/>
</dbReference>
<evidence type="ECO:0000313" key="6">
    <source>
        <dbReference type="EMBL" id="RCK69636.1"/>
    </source>
</evidence>
<evidence type="ECO:0000256" key="4">
    <source>
        <dbReference type="PROSITE-ProRule" id="PRU00335"/>
    </source>
</evidence>
<organism evidence="6 7">
    <name type="scientific">Desertihabitans brevis</name>
    <dbReference type="NCBI Taxonomy" id="2268447"/>
    <lineage>
        <taxon>Bacteria</taxon>
        <taxon>Bacillati</taxon>
        <taxon>Actinomycetota</taxon>
        <taxon>Actinomycetes</taxon>
        <taxon>Propionibacteriales</taxon>
        <taxon>Propionibacteriaceae</taxon>
        <taxon>Desertihabitans</taxon>
    </lineage>
</organism>
<accession>A0A367YUS2</accession>
<evidence type="ECO:0000256" key="1">
    <source>
        <dbReference type="ARBA" id="ARBA00023015"/>
    </source>
</evidence>
<dbReference type="AlphaFoldDB" id="A0A367YUS2"/>
<dbReference type="EMBL" id="QOUI01000005">
    <property type="protein sequence ID" value="RCK69636.1"/>
    <property type="molecule type" value="Genomic_DNA"/>
</dbReference>
<dbReference type="PROSITE" id="PS50977">
    <property type="entry name" value="HTH_TETR_2"/>
    <property type="match status" value="1"/>
</dbReference>
<dbReference type="Gene3D" id="1.10.357.10">
    <property type="entry name" value="Tetracycline Repressor, domain 2"/>
    <property type="match status" value="1"/>
</dbReference>
<dbReference type="InterPro" id="IPR009057">
    <property type="entry name" value="Homeodomain-like_sf"/>
</dbReference>
<dbReference type="PANTHER" id="PTHR47506:SF1">
    <property type="entry name" value="HTH-TYPE TRANSCRIPTIONAL REGULATOR YJDC"/>
    <property type="match status" value="1"/>
</dbReference>
<proteinExistence type="predicted"/>
<dbReference type="SUPFAM" id="SSF48498">
    <property type="entry name" value="Tetracyclin repressor-like, C-terminal domain"/>
    <property type="match status" value="1"/>
</dbReference>
<feature type="DNA-binding region" description="H-T-H motif" evidence="4">
    <location>
        <begin position="37"/>
        <end position="56"/>
    </location>
</feature>
<dbReference type="Pfam" id="PF16925">
    <property type="entry name" value="TetR_C_13"/>
    <property type="match status" value="1"/>
</dbReference>
<dbReference type="PANTHER" id="PTHR47506">
    <property type="entry name" value="TRANSCRIPTIONAL REGULATORY PROTEIN"/>
    <property type="match status" value="1"/>
</dbReference>
<dbReference type="Pfam" id="PF00440">
    <property type="entry name" value="TetR_N"/>
    <property type="match status" value="1"/>
</dbReference>
<feature type="domain" description="HTH tetR-type" evidence="5">
    <location>
        <begin position="14"/>
        <end position="74"/>
    </location>
</feature>
<dbReference type="PRINTS" id="PR00455">
    <property type="entry name" value="HTHTETR"/>
</dbReference>
<evidence type="ECO:0000256" key="3">
    <source>
        <dbReference type="ARBA" id="ARBA00023163"/>
    </source>
</evidence>
<dbReference type="GO" id="GO:0003677">
    <property type="term" value="F:DNA binding"/>
    <property type="evidence" value="ECO:0007669"/>
    <property type="project" value="UniProtKB-UniRule"/>
</dbReference>
<name>A0A367YUS2_9ACTN</name>
<keyword evidence="3" id="KW-0804">Transcription</keyword>
<dbReference type="InterPro" id="IPR011075">
    <property type="entry name" value="TetR_C"/>
</dbReference>
<keyword evidence="7" id="KW-1185">Reference proteome</keyword>
<dbReference type="InterPro" id="IPR036271">
    <property type="entry name" value="Tet_transcr_reg_TetR-rel_C_sf"/>
</dbReference>
<dbReference type="SUPFAM" id="SSF46689">
    <property type="entry name" value="Homeodomain-like"/>
    <property type="match status" value="1"/>
</dbReference>
<dbReference type="InterPro" id="IPR001647">
    <property type="entry name" value="HTH_TetR"/>
</dbReference>
<dbReference type="Proteomes" id="UP000252770">
    <property type="component" value="Unassembled WGS sequence"/>
</dbReference>
<keyword evidence="1" id="KW-0805">Transcription regulation</keyword>
<comment type="caution">
    <text evidence="6">The sequence shown here is derived from an EMBL/GenBank/DDBJ whole genome shotgun (WGS) entry which is preliminary data.</text>
</comment>
<evidence type="ECO:0000313" key="7">
    <source>
        <dbReference type="Proteomes" id="UP000252770"/>
    </source>
</evidence>